<dbReference type="SUPFAM" id="SSF47384">
    <property type="entry name" value="Homodimeric domain of signal transducing histidine kinase"/>
    <property type="match status" value="1"/>
</dbReference>
<keyword evidence="17" id="KW-1185">Reference proteome</keyword>
<dbReference type="InterPro" id="IPR003661">
    <property type="entry name" value="HisK_dim/P_dom"/>
</dbReference>
<keyword evidence="6 13" id="KW-0812">Transmembrane</keyword>
<dbReference type="Pfam" id="PF00512">
    <property type="entry name" value="HisKA"/>
    <property type="match status" value="1"/>
</dbReference>
<evidence type="ECO:0000256" key="3">
    <source>
        <dbReference type="ARBA" id="ARBA00012438"/>
    </source>
</evidence>
<dbReference type="InterPro" id="IPR003594">
    <property type="entry name" value="HATPase_dom"/>
</dbReference>
<keyword evidence="11" id="KW-0902">Two-component regulatory system</keyword>
<dbReference type="CDD" id="cd06225">
    <property type="entry name" value="HAMP"/>
    <property type="match status" value="1"/>
</dbReference>
<dbReference type="SMART" id="SM00387">
    <property type="entry name" value="HATPase_c"/>
    <property type="match status" value="1"/>
</dbReference>
<dbReference type="CDD" id="cd00075">
    <property type="entry name" value="HATPase"/>
    <property type="match status" value="1"/>
</dbReference>
<dbReference type="Gene3D" id="6.10.340.10">
    <property type="match status" value="1"/>
</dbReference>
<dbReference type="GO" id="GO:0007234">
    <property type="term" value="P:osmosensory signaling via phosphorelay pathway"/>
    <property type="evidence" value="ECO:0007669"/>
    <property type="project" value="TreeGrafter"/>
</dbReference>
<dbReference type="EC" id="2.7.13.3" evidence="3"/>
<dbReference type="SUPFAM" id="SSF55874">
    <property type="entry name" value="ATPase domain of HSP90 chaperone/DNA topoisomerase II/histidine kinase"/>
    <property type="match status" value="1"/>
</dbReference>
<dbReference type="GO" id="GO:0000156">
    <property type="term" value="F:phosphorelay response regulator activity"/>
    <property type="evidence" value="ECO:0007669"/>
    <property type="project" value="TreeGrafter"/>
</dbReference>
<dbReference type="Gene3D" id="1.10.287.130">
    <property type="match status" value="1"/>
</dbReference>
<keyword evidence="13" id="KW-0472">Membrane</keyword>
<dbReference type="InterPro" id="IPR050351">
    <property type="entry name" value="BphY/WalK/GraS-like"/>
</dbReference>
<dbReference type="FunFam" id="1.10.287.130:FF:000001">
    <property type="entry name" value="Two-component sensor histidine kinase"/>
    <property type="match status" value="1"/>
</dbReference>
<dbReference type="InterPro" id="IPR036890">
    <property type="entry name" value="HATPase_C_sf"/>
</dbReference>
<keyword evidence="10 13" id="KW-1133">Transmembrane helix</keyword>
<feature type="domain" description="Histidine kinase" evidence="14">
    <location>
        <begin position="260"/>
        <end position="512"/>
    </location>
</feature>
<dbReference type="PROSITE" id="PS50885">
    <property type="entry name" value="HAMP"/>
    <property type="match status" value="1"/>
</dbReference>
<gene>
    <name evidence="16" type="ORF">FH607_003745</name>
</gene>
<comment type="catalytic activity">
    <reaction evidence="1">
        <text>ATP + protein L-histidine = ADP + protein N-phospho-L-histidine.</text>
        <dbReference type="EC" id="2.7.13.3"/>
    </reaction>
</comment>
<dbReference type="SMART" id="SM00304">
    <property type="entry name" value="HAMP"/>
    <property type="match status" value="1"/>
</dbReference>
<evidence type="ECO:0000256" key="11">
    <source>
        <dbReference type="ARBA" id="ARBA00023012"/>
    </source>
</evidence>
<evidence type="ECO:0000256" key="5">
    <source>
        <dbReference type="ARBA" id="ARBA00022679"/>
    </source>
</evidence>
<evidence type="ECO:0000256" key="6">
    <source>
        <dbReference type="ARBA" id="ARBA00022692"/>
    </source>
</evidence>
<evidence type="ECO:0000256" key="8">
    <source>
        <dbReference type="ARBA" id="ARBA00022777"/>
    </source>
</evidence>
<feature type="transmembrane region" description="Helical" evidence="13">
    <location>
        <begin position="168"/>
        <end position="193"/>
    </location>
</feature>
<evidence type="ECO:0000256" key="1">
    <source>
        <dbReference type="ARBA" id="ARBA00000085"/>
    </source>
</evidence>
<evidence type="ECO:0000313" key="16">
    <source>
        <dbReference type="EMBL" id="KAB8169835.1"/>
    </source>
</evidence>
<dbReference type="Pfam" id="PF02518">
    <property type="entry name" value="HATPase_c"/>
    <property type="match status" value="1"/>
</dbReference>
<dbReference type="AlphaFoldDB" id="A0A5N6ANN4"/>
<evidence type="ECO:0000256" key="9">
    <source>
        <dbReference type="ARBA" id="ARBA00022840"/>
    </source>
</evidence>
<dbReference type="GO" id="GO:0030295">
    <property type="term" value="F:protein kinase activator activity"/>
    <property type="evidence" value="ECO:0007669"/>
    <property type="project" value="TreeGrafter"/>
</dbReference>
<dbReference type="PANTHER" id="PTHR42878:SF7">
    <property type="entry name" value="SENSOR HISTIDINE KINASE GLRK"/>
    <property type="match status" value="1"/>
</dbReference>
<evidence type="ECO:0000256" key="13">
    <source>
        <dbReference type="SAM" id="Phobius"/>
    </source>
</evidence>
<accession>A0A5N6ANN4</accession>
<evidence type="ECO:0000256" key="2">
    <source>
        <dbReference type="ARBA" id="ARBA00004236"/>
    </source>
</evidence>
<proteinExistence type="predicted"/>
<reference evidence="16" key="1">
    <citation type="submission" date="2019-10" db="EMBL/GenBank/DDBJ databases">
        <title>Nonomuraea sp. nov., isolated from Phyllanthus amarus.</title>
        <authorList>
            <person name="Klykleung N."/>
            <person name="Tanasupawat S."/>
        </authorList>
    </citation>
    <scope>NUCLEOTIDE SEQUENCE [LARGE SCALE GENOMIC DNA]</scope>
    <source>
        <strain evidence="16">3MP-10</strain>
    </source>
</reference>
<sequence length="512" mass="54362">MSTPPGARPRRFRPWPRSLGARLTATLLCLTSLCLLAFGTAGTVLLRRSLIEEVDDRLVRLWRTEGEDMPPPPGEESPPPFPTDLRTFELDADGEVRRVVGRTTSDDALPDLADRDPAELRSLVGRPFTAPSTEGDGSWRVLTSESGDGGLRVVAQSLSDVENTLDRLVIIETVVGLTLLLAIGAGAVATVRLQLRPLREIERTAQAIAGGDWERRVPAQDPATETGRLGAALNTMLGELARALHERDRSAETTRRFVADASHELRTPLSSIAGFAALHRQGRERGVVAADARTERWMSLIEEEAQRMGAMVDSLLILSRFDETPHLAPSDVELGEIAERVVAAARVRSPDRPIELHVAEPVFAVADAERLRQVLDNLVGNALLHTPPGTPVRVAVTRADRPPPRGPGAVGTLPAGVSEVAVITVRDEGRGIPREELPRLFDRFYRAGPARAAPGTGAAAPGTGGGGAGTGGGGAGLGLAISARFVEAHEGTLSVDSTPGRGAVFTVVLPLG</sequence>
<dbReference type="InterPro" id="IPR005467">
    <property type="entry name" value="His_kinase_dom"/>
</dbReference>
<dbReference type="OrthoDB" id="9786919at2"/>
<dbReference type="InterPro" id="IPR003660">
    <property type="entry name" value="HAMP_dom"/>
</dbReference>
<dbReference type="Gene3D" id="3.30.565.10">
    <property type="entry name" value="Histidine kinase-like ATPase, C-terminal domain"/>
    <property type="match status" value="1"/>
</dbReference>
<dbReference type="PROSITE" id="PS50109">
    <property type="entry name" value="HIS_KIN"/>
    <property type="match status" value="1"/>
</dbReference>
<keyword evidence="5" id="KW-0808">Transferase</keyword>
<dbReference type="GO" id="GO:0000155">
    <property type="term" value="F:phosphorelay sensor kinase activity"/>
    <property type="evidence" value="ECO:0007669"/>
    <property type="project" value="InterPro"/>
</dbReference>
<keyword evidence="7" id="KW-0547">Nucleotide-binding</keyword>
<dbReference type="RefSeq" id="WP_139666128.1">
    <property type="nucleotide sequence ID" value="NZ_VDLY02000002.1"/>
</dbReference>
<dbReference type="Proteomes" id="UP000314251">
    <property type="component" value="Unassembled WGS sequence"/>
</dbReference>
<keyword evidence="4" id="KW-0597">Phosphoprotein</keyword>
<keyword evidence="8" id="KW-0418">Kinase</keyword>
<dbReference type="PANTHER" id="PTHR42878">
    <property type="entry name" value="TWO-COMPONENT HISTIDINE KINASE"/>
    <property type="match status" value="1"/>
</dbReference>
<name>A0A5N6ANN4_9ACTN</name>
<evidence type="ECO:0000256" key="12">
    <source>
        <dbReference type="ARBA" id="ARBA00039401"/>
    </source>
</evidence>
<dbReference type="SUPFAM" id="SSF158472">
    <property type="entry name" value="HAMP domain-like"/>
    <property type="match status" value="1"/>
</dbReference>
<evidence type="ECO:0000256" key="7">
    <source>
        <dbReference type="ARBA" id="ARBA00022741"/>
    </source>
</evidence>
<comment type="subcellular location">
    <subcellularLocation>
        <location evidence="2">Cell membrane</location>
    </subcellularLocation>
</comment>
<evidence type="ECO:0000313" key="17">
    <source>
        <dbReference type="Proteomes" id="UP000314251"/>
    </source>
</evidence>
<evidence type="ECO:0000259" key="14">
    <source>
        <dbReference type="PROSITE" id="PS50109"/>
    </source>
</evidence>
<comment type="caution">
    <text evidence="16">The sequence shown here is derived from an EMBL/GenBank/DDBJ whole genome shotgun (WGS) entry which is preliminary data.</text>
</comment>
<dbReference type="SMART" id="SM00388">
    <property type="entry name" value="HisKA"/>
    <property type="match status" value="1"/>
</dbReference>
<dbReference type="InterPro" id="IPR004358">
    <property type="entry name" value="Sig_transdc_His_kin-like_C"/>
</dbReference>
<feature type="domain" description="HAMP" evidence="15">
    <location>
        <begin position="192"/>
        <end position="245"/>
    </location>
</feature>
<dbReference type="GO" id="GO:0005524">
    <property type="term" value="F:ATP binding"/>
    <property type="evidence" value="ECO:0007669"/>
    <property type="project" value="UniProtKB-KW"/>
</dbReference>
<evidence type="ECO:0000256" key="4">
    <source>
        <dbReference type="ARBA" id="ARBA00022553"/>
    </source>
</evidence>
<dbReference type="InterPro" id="IPR036097">
    <property type="entry name" value="HisK_dim/P_sf"/>
</dbReference>
<dbReference type="CDD" id="cd00082">
    <property type="entry name" value="HisKA"/>
    <property type="match status" value="1"/>
</dbReference>
<dbReference type="EMBL" id="VDLY02000002">
    <property type="protein sequence ID" value="KAB8169835.1"/>
    <property type="molecule type" value="Genomic_DNA"/>
</dbReference>
<organism evidence="16 17">
    <name type="scientific">Streptomyces mimosae</name>
    <dbReference type="NCBI Taxonomy" id="2586635"/>
    <lineage>
        <taxon>Bacteria</taxon>
        <taxon>Bacillati</taxon>
        <taxon>Actinomycetota</taxon>
        <taxon>Actinomycetes</taxon>
        <taxon>Kitasatosporales</taxon>
        <taxon>Streptomycetaceae</taxon>
        <taxon>Streptomyces</taxon>
    </lineage>
</organism>
<evidence type="ECO:0000256" key="10">
    <source>
        <dbReference type="ARBA" id="ARBA00022989"/>
    </source>
</evidence>
<keyword evidence="9" id="KW-0067">ATP-binding</keyword>
<evidence type="ECO:0000259" key="15">
    <source>
        <dbReference type="PROSITE" id="PS50885"/>
    </source>
</evidence>
<dbReference type="PRINTS" id="PR00344">
    <property type="entry name" value="BCTRLSENSOR"/>
</dbReference>
<dbReference type="Pfam" id="PF00672">
    <property type="entry name" value="HAMP"/>
    <property type="match status" value="1"/>
</dbReference>
<protein>
    <recommendedName>
        <fullName evidence="12">Sensor-like histidine kinase SenX3</fullName>
        <ecNumber evidence="3">2.7.13.3</ecNumber>
    </recommendedName>
</protein>
<dbReference type="GO" id="GO:0005886">
    <property type="term" value="C:plasma membrane"/>
    <property type="evidence" value="ECO:0007669"/>
    <property type="project" value="UniProtKB-SubCell"/>
</dbReference>